<dbReference type="InterPro" id="IPR021357">
    <property type="entry name" value="DUF2782"/>
</dbReference>
<keyword evidence="1" id="KW-0732">Signal</keyword>
<evidence type="ECO:0000256" key="1">
    <source>
        <dbReference type="SAM" id="SignalP"/>
    </source>
</evidence>
<sequence>MMKLVQIFVAMLLLSAFSAKAETGASVGQTMEPEVVITPKEQGRVREYRNNGRLYMIEVIPAKGAPYYLIDSDGDGLLERRQNELGPDFMIPKWSILRW</sequence>
<comment type="caution">
    <text evidence="2">The sequence shown here is derived from an EMBL/GenBank/DDBJ whole genome shotgun (WGS) entry which is preliminary data.</text>
</comment>
<feature type="signal peptide" evidence="1">
    <location>
        <begin position="1"/>
        <end position="21"/>
    </location>
</feature>
<reference evidence="2" key="1">
    <citation type="journal article" date="2020" name="mSystems">
        <title>Genome- and Community-Level Interaction Insights into Carbon Utilization and Element Cycling Functions of Hydrothermarchaeota in Hydrothermal Sediment.</title>
        <authorList>
            <person name="Zhou Z."/>
            <person name="Liu Y."/>
            <person name="Xu W."/>
            <person name="Pan J."/>
            <person name="Luo Z.H."/>
            <person name="Li M."/>
        </authorList>
    </citation>
    <scope>NUCLEOTIDE SEQUENCE [LARGE SCALE GENOMIC DNA]</scope>
    <source>
        <strain evidence="2">HyVt-505</strain>
    </source>
</reference>
<evidence type="ECO:0000313" key="2">
    <source>
        <dbReference type="EMBL" id="HHJ81120.1"/>
    </source>
</evidence>
<dbReference type="EMBL" id="DRNF01000364">
    <property type="protein sequence ID" value="HHJ81120.1"/>
    <property type="molecule type" value="Genomic_DNA"/>
</dbReference>
<name>A0A832N3V9_9GAMM</name>
<protein>
    <submittedName>
        <fullName evidence="2">DUF2782 domain-containing protein</fullName>
    </submittedName>
</protein>
<dbReference type="Pfam" id="PF11191">
    <property type="entry name" value="DUF2782"/>
    <property type="match status" value="1"/>
</dbReference>
<organism evidence="2">
    <name type="scientific">Candidatus Tenderia electrophaga</name>
    <dbReference type="NCBI Taxonomy" id="1748243"/>
    <lineage>
        <taxon>Bacteria</taxon>
        <taxon>Pseudomonadati</taxon>
        <taxon>Pseudomonadota</taxon>
        <taxon>Gammaproteobacteria</taxon>
        <taxon>Candidatus Tenderiales</taxon>
        <taxon>Candidatus Tenderiaceae</taxon>
        <taxon>Candidatus Tenderia</taxon>
    </lineage>
</organism>
<feature type="chain" id="PRO_5032644181" evidence="1">
    <location>
        <begin position="22"/>
        <end position="99"/>
    </location>
</feature>
<dbReference type="Proteomes" id="UP000885832">
    <property type="component" value="Unassembled WGS sequence"/>
</dbReference>
<accession>A0A832N3V9</accession>
<dbReference type="Gene3D" id="2.20.130.30">
    <property type="entry name" value="Protein of unknown function DUF2782"/>
    <property type="match status" value="1"/>
</dbReference>
<gene>
    <name evidence="2" type="ORF">ENJ65_05760</name>
</gene>
<proteinExistence type="predicted"/>
<dbReference type="AlphaFoldDB" id="A0A832N3V9"/>